<evidence type="ECO:0000313" key="4">
    <source>
        <dbReference type="EMBL" id="KAL1411960.1"/>
    </source>
</evidence>
<keyword evidence="5" id="KW-1185">Reference proteome</keyword>
<evidence type="ECO:0000256" key="2">
    <source>
        <dbReference type="SAM" id="Phobius"/>
    </source>
</evidence>
<name>A0ABR3QB69_9TREE</name>
<evidence type="ECO:0000256" key="1">
    <source>
        <dbReference type="SAM" id="MobiDB-lite"/>
    </source>
</evidence>
<feature type="compositionally biased region" description="Basic and acidic residues" evidence="1">
    <location>
        <begin position="595"/>
        <end position="610"/>
    </location>
</feature>
<feature type="compositionally biased region" description="Gly residues" evidence="1">
    <location>
        <begin position="345"/>
        <end position="356"/>
    </location>
</feature>
<protein>
    <recommendedName>
        <fullName evidence="6">Peptidase A1 domain-containing protein</fullName>
    </recommendedName>
</protein>
<feature type="compositionally biased region" description="Polar residues" evidence="1">
    <location>
        <begin position="428"/>
        <end position="439"/>
    </location>
</feature>
<evidence type="ECO:0000313" key="5">
    <source>
        <dbReference type="Proteomes" id="UP001565368"/>
    </source>
</evidence>
<feature type="signal peptide" evidence="3">
    <location>
        <begin position="1"/>
        <end position="20"/>
    </location>
</feature>
<feature type="region of interest" description="Disordered" evidence="1">
    <location>
        <begin position="471"/>
        <end position="503"/>
    </location>
</feature>
<dbReference type="GeneID" id="95983996"/>
<feature type="transmembrane region" description="Helical" evidence="2">
    <location>
        <begin position="384"/>
        <end position="406"/>
    </location>
</feature>
<keyword evidence="2" id="KW-0472">Membrane</keyword>
<keyword evidence="2" id="KW-0812">Transmembrane</keyword>
<feature type="region of interest" description="Disordered" evidence="1">
    <location>
        <begin position="343"/>
        <end position="380"/>
    </location>
</feature>
<accession>A0ABR3QB69</accession>
<dbReference type="Proteomes" id="UP001565368">
    <property type="component" value="Unassembled WGS sequence"/>
</dbReference>
<dbReference type="RefSeq" id="XP_069211904.1">
    <property type="nucleotide sequence ID" value="XM_069351518.1"/>
</dbReference>
<feature type="region of interest" description="Disordered" evidence="1">
    <location>
        <begin position="515"/>
        <end position="610"/>
    </location>
</feature>
<sequence>MILDAFPLALVALAAPLASAGTLALANRGPVPPGNTTTGKPFTENGLGTPGVLFNWTFPSYSPQVWFQRGPLPIYETTYAWLDYDASLIALNITADQISRVWVTMEIPGTHMWAFGSVTQSTAPGALAPGVGMGPEFKIPTPRIDLAGPTLVEMEWPDFGSRHINLVLVPGGALNLTSFVWTMGALTDDSVKTIDDVPKTTVPFVRDGAANKDIGFRLSRGTTSPRTTVPGLADTPHLFLSTSAEMYIPLPANSTFVVLNGSIGPDTDEVIMAFTPPAMAFPRWTDPGNWRRYNCTRPFTANVDLIVWPLDPTIKYEFYLKLSEQSAGLRLYSLTTWGMSKNGTEGEGGVSGGDNGGSSSDAGSGSPSSSPSVSSPKTSNAGSIAGGVVGGVVGVALLGALFWWLWRRKSKAQGKPSKRADLVELASKPSSTVSLSEASHATHRVGQPLPAADRPTLTPFTDFALSPLRYDGASAARPGPHEEDTASSFSATLPASTPRGRFGLSLRTDDIAERPQSLGSAVPKSALTSAPHTPFGDDAAGQPEVDAGPLPARPPPTYNPNWTSSNQSPSTRTTPTDSTGNTLAYDSMKLAILLERQEEEERRSRDGRDR</sequence>
<feature type="region of interest" description="Disordered" evidence="1">
    <location>
        <begin position="426"/>
        <end position="456"/>
    </location>
</feature>
<comment type="caution">
    <text evidence="4">The sequence shown here is derived from an EMBL/GenBank/DDBJ whole genome shotgun (WGS) entry which is preliminary data.</text>
</comment>
<reference evidence="4 5" key="1">
    <citation type="submission" date="2023-08" db="EMBL/GenBank/DDBJ databases">
        <title>Annotated Genome Sequence of Vanrija albida AlHP1.</title>
        <authorList>
            <person name="Herzog R."/>
        </authorList>
    </citation>
    <scope>NUCLEOTIDE SEQUENCE [LARGE SCALE GENOMIC DNA]</scope>
    <source>
        <strain evidence="4 5">AlHP1</strain>
    </source>
</reference>
<evidence type="ECO:0008006" key="6">
    <source>
        <dbReference type="Google" id="ProtNLM"/>
    </source>
</evidence>
<keyword evidence="3" id="KW-0732">Signal</keyword>
<evidence type="ECO:0000256" key="3">
    <source>
        <dbReference type="SAM" id="SignalP"/>
    </source>
</evidence>
<feature type="compositionally biased region" description="Low complexity" evidence="1">
    <location>
        <begin position="568"/>
        <end position="582"/>
    </location>
</feature>
<feature type="compositionally biased region" description="Low complexity" evidence="1">
    <location>
        <begin position="357"/>
        <end position="380"/>
    </location>
</feature>
<dbReference type="EMBL" id="JBBXJM010000002">
    <property type="protein sequence ID" value="KAL1411960.1"/>
    <property type="molecule type" value="Genomic_DNA"/>
</dbReference>
<keyword evidence="2" id="KW-1133">Transmembrane helix</keyword>
<feature type="chain" id="PRO_5046855525" description="Peptidase A1 domain-containing protein" evidence="3">
    <location>
        <begin position="21"/>
        <end position="610"/>
    </location>
</feature>
<feature type="compositionally biased region" description="Polar residues" evidence="1">
    <location>
        <begin position="486"/>
        <end position="495"/>
    </location>
</feature>
<gene>
    <name evidence="4" type="ORF">Q8F55_002953</name>
</gene>
<organism evidence="4 5">
    <name type="scientific">Vanrija albida</name>
    <dbReference type="NCBI Taxonomy" id="181172"/>
    <lineage>
        <taxon>Eukaryota</taxon>
        <taxon>Fungi</taxon>
        <taxon>Dikarya</taxon>
        <taxon>Basidiomycota</taxon>
        <taxon>Agaricomycotina</taxon>
        <taxon>Tremellomycetes</taxon>
        <taxon>Trichosporonales</taxon>
        <taxon>Trichosporonaceae</taxon>
        <taxon>Vanrija</taxon>
    </lineage>
</organism>
<proteinExistence type="predicted"/>